<keyword evidence="8" id="KW-1185">Reference proteome</keyword>
<reference evidence="8" key="1">
    <citation type="submission" date="2016-11" db="EMBL/GenBank/DDBJ databases">
        <authorList>
            <person name="Varghese N."/>
            <person name="Submissions S."/>
        </authorList>
    </citation>
    <scope>NUCLEOTIDE SEQUENCE [LARGE SCALE GENOMIC DNA]</scope>
    <source>
        <strain evidence="8">DSM 29326</strain>
    </source>
</reference>
<dbReference type="PANTHER" id="PTHR34001">
    <property type="entry name" value="BLL7405 PROTEIN"/>
    <property type="match status" value="1"/>
</dbReference>
<protein>
    <submittedName>
        <fullName evidence="7">Opacity protein</fullName>
    </submittedName>
</protein>
<sequence length="202" mass="20938">MKNVMILGAVVAMATASAATAGGMAAPVVEPAPAPVITPMAPMSSDWSGFYLGAQAGAGKAELDGTFGGAALADQDLNNYGVHAGYLYDLGSFVLGGELAYDKLDVDTIGDNNDVVRAGVLAGYDAGRFMPYLAGGYAYLDTDAFGTSENDNGYYYGVGATYAVTPKIRVGVEYLEHKFDDFNDTGVDLTAKTTSLKASFAF</sequence>
<evidence type="ECO:0000256" key="3">
    <source>
        <dbReference type="ARBA" id="ARBA00023136"/>
    </source>
</evidence>
<dbReference type="GO" id="GO:0016020">
    <property type="term" value="C:membrane"/>
    <property type="evidence" value="ECO:0007669"/>
    <property type="project" value="UniProtKB-SubCell"/>
</dbReference>
<proteinExistence type="inferred from homology"/>
<dbReference type="EMBL" id="FQUE01000001">
    <property type="protein sequence ID" value="SHE44450.1"/>
    <property type="molecule type" value="Genomic_DNA"/>
</dbReference>
<comment type="subcellular location">
    <subcellularLocation>
        <location evidence="1">Membrane</location>
    </subcellularLocation>
</comment>
<gene>
    <name evidence="7" type="ORF">SAMN05444339_101382</name>
</gene>
<evidence type="ECO:0000313" key="8">
    <source>
        <dbReference type="Proteomes" id="UP000183987"/>
    </source>
</evidence>
<feature type="chain" id="PRO_5011957022" evidence="5">
    <location>
        <begin position="22"/>
        <end position="202"/>
    </location>
</feature>
<evidence type="ECO:0000256" key="4">
    <source>
        <dbReference type="ARBA" id="ARBA00038306"/>
    </source>
</evidence>
<dbReference type="InterPro" id="IPR011250">
    <property type="entry name" value="OMP/PagP_B-barrel"/>
</dbReference>
<dbReference type="AlphaFoldDB" id="A0A1M4TJ08"/>
<feature type="domain" description="Outer membrane protein beta-barrel" evidence="6">
    <location>
        <begin position="36"/>
        <end position="197"/>
    </location>
</feature>
<dbReference type="InterPro" id="IPR027385">
    <property type="entry name" value="Beta-barrel_OMP"/>
</dbReference>
<dbReference type="Pfam" id="PF13505">
    <property type="entry name" value="OMP_b-brl"/>
    <property type="match status" value="1"/>
</dbReference>
<dbReference type="Proteomes" id="UP000183987">
    <property type="component" value="Unassembled WGS sequence"/>
</dbReference>
<keyword evidence="3" id="KW-0472">Membrane</keyword>
<feature type="signal peptide" evidence="5">
    <location>
        <begin position="1"/>
        <end position="21"/>
    </location>
</feature>
<keyword evidence="2 5" id="KW-0732">Signal</keyword>
<evidence type="ECO:0000256" key="1">
    <source>
        <dbReference type="ARBA" id="ARBA00004370"/>
    </source>
</evidence>
<dbReference type="RefSeq" id="WP_072855496.1">
    <property type="nucleotide sequence ID" value="NZ_FQUE01000001.1"/>
</dbReference>
<dbReference type="Gene3D" id="2.40.160.20">
    <property type="match status" value="1"/>
</dbReference>
<evidence type="ECO:0000259" key="6">
    <source>
        <dbReference type="Pfam" id="PF13505"/>
    </source>
</evidence>
<evidence type="ECO:0000313" key="7">
    <source>
        <dbReference type="EMBL" id="SHE44450.1"/>
    </source>
</evidence>
<dbReference type="SUPFAM" id="SSF56925">
    <property type="entry name" value="OMPA-like"/>
    <property type="match status" value="1"/>
</dbReference>
<dbReference type="InterPro" id="IPR051692">
    <property type="entry name" value="OMP-like"/>
</dbReference>
<organism evidence="7 8">
    <name type="scientific">Loktanella atrilutea</name>
    <dbReference type="NCBI Taxonomy" id="366533"/>
    <lineage>
        <taxon>Bacteria</taxon>
        <taxon>Pseudomonadati</taxon>
        <taxon>Pseudomonadota</taxon>
        <taxon>Alphaproteobacteria</taxon>
        <taxon>Rhodobacterales</taxon>
        <taxon>Roseobacteraceae</taxon>
        <taxon>Loktanella</taxon>
    </lineage>
</organism>
<dbReference type="PANTHER" id="PTHR34001:SF3">
    <property type="entry name" value="BLL7405 PROTEIN"/>
    <property type="match status" value="1"/>
</dbReference>
<name>A0A1M4TJ08_LOKAT</name>
<dbReference type="OrthoDB" id="268975at2"/>
<evidence type="ECO:0000256" key="5">
    <source>
        <dbReference type="SAM" id="SignalP"/>
    </source>
</evidence>
<dbReference type="STRING" id="366533.SAMN05444339_101382"/>
<accession>A0A1M4TJ08</accession>
<comment type="similarity">
    <text evidence="4">Belongs to the Omp25/RopB family.</text>
</comment>
<evidence type="ECO:0000256" key="2">
    <source>
        <dbReference type="ARBA" id="ARBA00022729"/>
    </source>
</evidence>